<evidence type="ECO:0000313" key="2">
    <source>
        <dbReference type="Proteomes" id="UP001501102"/>
    </source>
</evidence>
<comment type="caution">
    <text evidence="1">The sequence shown here is derived from an EMBL/GenBank/DDBJ whole genome shotgun (WGS) entry which is preliminary data.</text>
</comment>
<gene>
    <name evidence="1" type="ORF">GCM10020221_28820</name>
</gene>
<reference evidence="2" key="1">
    <citation type="journal article" date="2019" name="Int. J. Syst. Evol. Microbiol.">
        <title>The Global Catalogue of Microorganisms (GCM) 10K type strain sequencing project: providing services to taxonomists for standard genome sequencing and annotation.</title>
        <authorList>
            <consortium name="The Broad Institute Genomics Platform"/>
            <consortium name="The Broad Institute Genome Sequencing Center for Infectious Disease"/>
            <person name="Wu L."/>
            <person name="Ma J."/>
        </authorList>
    </citation>
    <scope>NUCLEOTIDE SEQUENCE [LARGE SCALE GENOMIC DNA]</scope>
    <source>
        <strain evidence="2">JCM 4087</strain>
    </source>
</reference>
<protein>
    <submittedName>
        <fullName evidence="1">Uncharacterized protein</fullName>
    </submittedName>
</protein>
<name>A0ABP6JH75_STRTU</name>
<accession>A0ABP6JH75</accession>
<evidence type="ECO:0000313" key="1">
    <source>
        <dbReference type="EMBL" id="GAA2931267.1"/>
    </source>
</evidence>
<keyword evidence="2" id="KW-1185">Reference proteome</keyword>
<dbReference type="RefSeq" id="WP_344963597.1">
    <property type="nucleotide sequence ID" value="NZ_BAAAXZ010000111.1"/>
</dbReference>
<proteinExistence type="predicted"/>
<dbReference type="EMBL" id="BAAAXZ010000111">
    <property type="protein sequence ID" value="GAA2931267.1"/>
    <property type="molecule type" value="Genomic_DNA"/>
</dbReference>
<sequence>MVTSRNPHHLDQLVGRISHAIENPGAEFQVTVDSITINPQSYYFGDNVNMYGGTGNVGMAS</sequence>
<dbReference type="Proteomes" id="UP001501102">
    <property type="component" value="Unassembled WGS sequence"/>
</dbReference>
<organism evidence="1 2">
    <name type="scientific">Streptomyces thioluteus</name>
    <dbReference type="NCBI Taxonomy" id="66431"/>
    <lineage>
        <taxon>Bacteria</taxon>
        <taxon>Bacillati</taxon>
        <taxon>Actinomycetota</taxon>
        <taxon>Actinomycetes</taxon>
        <taxon>Kitasatosporales</taxon>
        <taxon>Streptomycetaceae</taxon>
        <taxon>Streptomyces</taxon>
    </lineage>
</organism>